<comment type="subcellular location">
    <subcellularLocation>
        <location evidence="1">Cell membrane</location>
        <topology evidence="1">Multi-pass membrane protein</topology>
    </subcellularLocation>
</comment>
<dbReference type="CDD" id="cd06550">
    <property type="entry name" value="TM_ABC_iron-siderophores_like"/>
    <property type="match status" value="1"/>
</dbReference>
<reference evidence="10 11" key="1">
    <citation type="submission" date="2022-03" db="EMBL/GenBank/DDBJ databases">
        <title>Complete genome of Streptomyces rimosus ssp. rimosus R7 (=ATCC 10970).</title>
        <authorList>
            <person name="Beganovic S."/>
            <person name="Ruckert C."/>
            <person name="Busche T."/>
            <person name="Kalinowski J."/>
            <person name="Wittmann C."/>
        </authorList>
    </citation>
    <scope>NUCLEOTIDE SEQUENCE [LARGE SCALE GENOMIC DNA]</scope>
    <source>
        <strain evidence="10 11">R7</strain>
    </source>
</reference>
<organism evidence="10 11">
    <name type="scientific">Streptomyces rimosus subsp. rimosus</name>
    <dbReference type="NCBI Taxonomy" id="132474"/>
    <lineage>
        <taxon>Bacteria</taxon>
        <taxon>Bacillati</taxon>
        <taxon>Actinomycetota</taxon>
        <taxon>Actinomycetes</taxon>
        <taxon>Kitasatosporales</taxon>
        <taxon>Streptomycetaceae</taxon>
        <taxon>Streptomyces</taxon>
    </lineage>
</organism>
<evidence type="ECO:0000256" key="7">
    <source>
        <dbReference type="ARBA" id="ARBA00023136"/>
    </source>
</evidence>
<dbReference type="EMBL" id="CP094298">
    <property type="protein sequence ID" value="UNZ00900.1"/>
    <property type="molecule type" value="Genomic_DNA"/>
</dbReference>
<dbReference type="SUPFAM" id="SSF81345">
    <property type="entry name" value="ABC transporter involved in vitamin B12 uptake, BtuC"/>
    <property type="match status" value="1"/>
</dbReference>
<dbReference type="Pfam" id="PF01032">
    <property type="entry name" value="FecCD"/>
    <property type="match status" value="1"/>
</dbReference>
<dbReference type="PANTHER" id="PTHR30472">
    <property type="entry name" value="FERRIC ENTEROBACTIN TRANSPORT SYSTEM PERMEASE PROTEIN"/>
    <property type="match status" value="1"/>
</dbReference>
<feature type="transmembrane region" description="Helical" evidence="9">
    <location>
        <begin position="357"/>
        <end position="376"/>
    </location>
</feature>
<feature type="transmembrane region" description="Helical" evidence="9">
    <location>
        <begin position="243"/>
        <end position="263"/>
    </location>
</feature>
<proteinExistence type="inferred from homology"/>
<gene>
    <name evidence="10" type="primary">feuC</name>
    <name evidence="10" type="ORF">SRIMR7_01995</name>
</gene>
<feature type="transmembrane region" description="Helical" evidence="9">
    <location>
        <begin position="172"/>
        <end position="193"/>
    </location>
</feature>
<feature type="transmembrane region" description="Helical" evidence="9">
    <location>
        <begin position="116"/>
        <end position="137"/>
    </location>
</feature>
<name>A0ABY3YU27_STRRM</name>
<accession>A0ABY3YU27</accession>
<dbReference type="GeneID" id="66860017"/>
<dbReference type="InterPro" id="IPR037294">
    <property type="entry name" value="ABC_BtuC-like"/>
</dbReference>
<keyword evidence="4" id="KW-1003">Cell membrane</keyword>
<feature type="transmembrane region" description="Helical" evidence="9">
    <location>
        <begin position="200"/>
        <end position="219"/>
    </location>
</feature>
<dbReference type="PANTHER" id="PTHR30472:SF24">
    <property type="entry name" value="FERRIC ENTEROBACTIN TRANSPORT SYSTEM PERMEASE PROTEIN FEPG"/>
    <property type="match status" value="1"/>
</dbReference>
<feature type="compositionally biased region" description="Low complexity" evidence="8">
    <location>
        <begin position="22"/>
        <end position="34"/>
    </location>
</feature>
<evidence type="ECO:0000256" key="6">
    <source>
        <dbReference type="ARBA" id="ARBA00022989"/>
    </source>
</evidence>
<sequence>MTDPTAKDRAARIPSPRPPADAGPCTDPAPTTASAPPPDVTPPDSLVLRTGALSWLFPRRGALVAVALGLLILVLVALGTFASSTGMGFAETLSGLFGTGDPATVMLVQDFRLPRIAVGVMVGAALGIAGCLTQTLAGNRLATPDIIGVNEGATAAVVASVVGSSTGMIGEWWLGPVGAVLAAALVVLCAGGAGHRGHRVLVVGIGVSTVVGAVTDLVMSRQNDNTAGGVFLWTVGSLSGRDWSVGTPLLLVLLFLLPFALAAGNRLQLLRFDDDTAAGLGVPVRRIRALALALAVLLSGAAAGVGGPIAFVALAAPVLADRLGGRSRVPVLASGLVGGALIAGADALGRVIAPVEIPVGVVTSVLGGPFLLWVLFRPERGTGRR</sequence>
<feature type="region of interest" description="Disordered" evidence="8">
    <location>
        <begin position="1"/>
        <end position="43"/>
    </location>
</feature>
<keyword evidence="3" id="KW-0813">Transport</keyword>
<evidence type="ECO:0000256" key="3">
    <source>
        <dbReference type="ARBA" id="ARBA00022448"/>
    </source>
</evidence>
<evidence type="ECO:0000313" key="11">
    <source>
        <dbReference type="Proteomes" id="UP000829494"/>
    </source>
</evidence>
<keyword evidence="7 9" id="KW-0472">Membrane</keyword>
<dbReference type="Proteomes" id="UP000829494">
    <property type="component" value="Chromosome"/>
</dbReference>
<evidence type="ECO:0000256" key="4">
    <source>
        <dbReference type="ARBA" id="ARBA00022475"/>
    </source>
</evidence>
<dbReference type="InterPro" id="IPR000522">
    <property type="entry name" value="ABC_transptr_permease_BtuC"/>
</dbReference>
<keyword evidence="5 9" id="KW-0812">Transmembrane</keyword>
<dbReference type="RefSeq" id="WP_003981751.1">
    <property type="nucleotide sequence ID" value="NZ_CP094298.1"/>
</dbReference>
<evidence type="ECO:0000256" key="1">
    <source>
        <dbReference type="ARBA" id="ARBA00004651"/>
    </source>
</evidence>
<feature type="compositionally biased region" description="Basic and acidic residues" evidence="8">
    <location>
        <begin position="1"/>
        <end position="11"/>
    </location>
</feature>
<evidence type="ECO:0000313" key="10">
    <source>
        <dbReference type="EMBL" id="UNZ00900.1"/>
    </source>
</evidence>
<evidence type="ECO:0000256" key="2">
    <source>
        <dbReference type="ARBA" id="ARBA00007935"/>
    </source>
</evidence>
<protein>
    <submittedName>
        <fullName evidence="10">Iron-uptake system permease protein FeuC</fullName>
    </submittedName>
</protein>
<evidence type="ECO:0000256" key="5">
    <source>
        <dbReference type="ARBA" id="ARBA00022692"/>
    </source>
</evidence>
<keyword evidence="11" id="KW-1185">Reference proteome</keyword>
<feature type="transmembrane region" description="Helical" evidence="9">
    <location>
        <begin position="62"/>
        <end position="82"/>
    </location>
</feature>
<evidence type="ECO:0000256" key="9">
    <source>
        <dbReference type="SAM" id="Phobius"/>
    </source>
</evidence>
<evidence type="ECO:0000256" key="8">
    <source>
        <dbReference type="SAM" id="MobiDB-lite"/>
    </source>
</evidence>
<feature type="transmembrane region" description="Helical" evidence="9">
    <location>
        <begin position="290"/>
        <end position="320"/>
    </location>
</feature>
<comment type="similarity">
    <text evidence="2">Belongs to the binding-protein-dependent transport system permease family. FecCD subfamily.</text>
</comment>
<keyword evidence="6 9" id="KW-1133">Transmembrane helix</keyword>
<dbReference type="Gene3D" id="1.10.3470.10">
    <property type="entry name" value="ABC transporter involved in vitamin B12 uptake, BtuC"/>
    <property type="match status" value="1"/>
</dbReference>